<keyword evidence="11 13" id="KW-0868">Chloride</keyword>
<keyword evidence="4" id="KW-1003">Cell membrane</keyword>
<evidence type="ECO:0000256" key="9">
    <source>
        <dbReference type="ARBA" id="ARBA00023173"/>
    </source>
</evidence>
<dbReference type="Proteomes" id="UP001497382">
    <property type="component" value="Unassembled WGS sequence"/>
</dbReference>
<organism evidence="15 16">
    <name type="scientific">Larinioides sclopetarius</name>
    <dbReference type="NCBI Taxonomy" id="280406"/>
    <lineage>
        <taxon>Eukaryota</taxon>
        <taxon>Metazoa</taxon>
        <taxon>Ecdysozoa</taxon>
        <taxon>Arthropoda</taxon>
        <taxon>Chelicerata</taxon>
        <taxon>Arachnida</taxon>
        <taxon>Araneae</taxon>
        <taxon>Araneomorphae</taxon>
        <taxon>Entelegynae</taxon>
        <taxon>Araneoidea</taxon>
        <taxon>Araneidae</taxon>
        <taxon>Larinioides</taxon>
    </lineage>
</organism>
<dbReference type="GO" id="GO:0034707">
    <property type="term" value="C:chloride channel complex"/>
    <property type="evidence" value="ECO:0007669"/>
    <property type="project" value="UniProtKB-UniRule"/>
</dbReference>
<evidence type="ECO:0000256" key="10">
    <source>
        <dbReference type="ARBA" id="ARBA00023180"/>
    </source>
</evidence>
<dbReference type="PANTHER" id="PTHR12424:SF8">
    <property type="entry name" value="PROTEIN TWEETY"/>
    <property type="match status" value="1"/>
</dbReference>
<dbReference type="GO" id="GO:0005886">
    <property type="term" value="C:plasma membrane"/>
    <property type="evidence" value="ECO:0007669"/>
    <property type="project" value="UniProtKB-SubCell"/>
</dbReference>
<proteinExistence type="inferred from homology"/>
<name>A0AAV2AE29_9ARAC</name>
<evidence type="ECO:0000256" key="7">
    <source>
        <dbReference type="ARBA" id="ARBA00023065"/>
    </source>
</evidence>
<comment type="caution">
    <text evidence="15">The sequence shown here is derived from an EMBL/GenBank/DDBJ whole genome shotgun (WGS) entry which is preliminary data.</text>
</comment>
<evidence type="ECO:0000256" key="11">
    <source>
        <dbReference type="ARBA" id="ARBA00023214"/>
    </source>
</evidence>
<dbReference type="GO" id="GO:0005229">
    <property type="term" value="F:intracellularly calcium-gated chloride channel activity"/>
    <property type="evidence" value="ECO:0007669"/>
    <property type="project" value="TreeGrafter"/>
</dbReference>
<protein>
    <recommendedName>
        <fullName evidence="13">Protein tweety homolog</fullName>
    </recommendedName>
</protein>
<evidence type="ECO:0000313" key="15">
    <source>
        <dbReference type="EMBL" id="CAL1280803.1"/>
    </source>
</evidence>
<dbReference type="AlphaFoldDB" id="A0AAV2AE29"/>
<dbReference type="InterPro" id="IPR006990">
    <property type="entry name" value="Tweety"/>
</dbReference>
<keyword evidence="5 13" id="KW-0812">Transmembrane</keyword>
<evidence type="ECO:0000256" key="14">
    <source>
        <dbReference type="SAM" id="MobiDB-lite"/>
    </source>
</evidence>
<sequence>MLDVPITDDELVEAEEDVGGDAKELALVFIRVVRIGTLDIESGSSAFKFLAAGGSLALACEETSREGTAFMLVSAVGSGLLFTVLIWVASHTWIHIRKKPPVEHIDEEDPFLPPSSAISSTRRNRETYGSTGFRPRSSHTPPQTPYFNMSL</sequence>
<evidence type="ECO:0000256" key="1">
    <source>
        <dbReference type="ARBA" id="ARBA00004651"/>
    </source>
</evidence>
<comment type="caution">
    <text evidence="13">Lacks conserved residue(s) required for the propagation of feature annotation.</text>
</comment>
<evidence type="ECO:0000256" key="5">
    <source>
        <dbReference type="ARBA" id="ARBA00022692"/>
    </source>
</evidence>
<keyword evidence="16" id="KW-1185">Reference proteome</keyword>
<keyword evidence="6 13" id="KW-1133">Transmembrane helix</keyword>
<evidence type="ECO:0000256" key="8">
    <source>
        <dbReference type="ARBA" id="ARBA00023136"/>
    </source>
</evidence>
<keyword evidence="8 13" id="KW-0472">Membrane</keyword>
<accession>A0AAV2AE29</accession>
<keyword evidence="7 13" id="KW-0406">Ion transport</keyword>
<keyword evidence="9 13" id="KW-0869">Chloride channel</keyword>
<comment type="subcellular location">
    <subcellularLocation>
        <location evidence="1">Cell membrane</location>
        <topology evidence="1">Multi-pass membrane protein</topology>
    </subcellularLocation>
</comment>
<evidence type="ECO:0000313" key="16">
    <source>
        <dbReference type="Proteomes" id="UP001497382"/>
    </source>
</evidence>
<keyword evidence="3 13" id="KW-0813">Transport</keyword>
<dbReference type="GO" id="GO:0072320">
    <property type="term" value="F:volume-sensitive chloride channel activity"/>
    <property type="evidence" value="ECO:0007669"/>
    <property type="project" value="TreeGrafter"/>
</dbReference>
<evidence type="ECO:0000256" key="4">
    <source>
        <dbReference type="ARBA" id="ARBA00022475"/>
    </source>
</evidence>
<evidence type="ECO:0000256" key="2">
    <source>
        <dbReference type="ARBA" id="ARBA00009849"/>
    </source>
</evidence>
<feature type="transmembrane region" description="Helical" evidence="13">
    <location>
        <begin position="69"/>
        <end position="89"/>
    </location>
</feature>
<gene>
    <name evidence="15" type="ORF">LARSCL_LOCUS11198</name>
</gene>
<feature type="compositionally biased region" description="Polar residues" evidence="14">
    <location>
        <begin position="138"/>
        <end position="151"/>
    </location>
</feature>
<comment type="function">
    <text evidence="13">Probable chloride channel.</text>
</comment>
<keyword evidence="12 13" id="KW-0407">Ion channel</keyword>
<dbReference type="PANTHER" id="PTHR12424">
    <property type="entry name" value="TWEETY-RELATED"/>
    <property type="match status" value="1"/>
</dbReference>
<comment type="similarity">
    <text evidence="2 13">Belongs to the tweety family.</text>
</comment>
<dbReference type="EMBL" id="CAXIEN010000136">
    <property type="protein sequence ID" value="CAL1280803.1"/>
    <property type="molecule type" value="Genomic_DNA"/>
</dbReference>
<evidence type="ECO:0000256" key="12">
    <source>
        <dbReference type="ARBA" id="ARBA00023303"/>
    </source>
</evidence>
<keyword evidence="10" id="KW-0325">Glycoprotein</keyword>
<reference evidence="15 16" key="1">
    <citation type="submission" date="2024-04" db="EMBL/GenBank/DDBJ databases">
        <authorList>
            <person name="Rising A."/>
            <person name="Reimegard J."/>
            <person name="Sonavane S."/>
            <person name="Akerstrom W."/>
            <person name="Nylinder S."/>
            <person name="Hedman E."/>
            <person name="Kallberg Y."/>
        </authorList>
    </citation>
    <scope>NUCLEOTIDE SEQUENCE [LARGE SCALE GENOMIC DNA]</scope>
</reference>
<evidence type="ECO:0000256" key="13">
    <source>
        <dbReference type="RuleBase" id="RU361114"/>
    </source>
</evidence>
<evidence type="ECO:0000256" key="6">
    <source>
        <dbReference type="ARBA" id="ARBA00022989"/>
    </source>
</evidence>
<evidence type="ECO:0000256" key="3">
    <source>
        <dbReference type="ARBA" id="ARBA00022448"/>
    </source>
</evidence>
<feature type="region of interest" description="Disordered" evidence="14">
    <location>
        <begin position="105"/>
        <end position="151"/>
    </location>
</feature>